<evidence type="ECO:0000256" key="2">
    <source>
        <dbReference type="ARBA" id="ARBA00022980"/>
    </source>
</evidence>
<dbReference type="InterPro" id="IPR008991">
    <property type="entry name" value="Translation_prot_SH3-like_sf"/>
</dbReference>
<dbReference type="KEGG" id="tuz:TUZN_0618"/>
<dbReference type="InterPro" id="IPR005825">
    <property type="entry name" value="Ribosomal_uL24_CS"/>
</dbReference>
<dbReference type="PROSITE" id="PS01108">
    <property type="entry name" value="RIBOSOMAL_L24"/>
    <property type="match status" value="1"/>
</dbReference>
<feature type="region of interest" description="Disordered" evidence="5">
    <location>
        <begin position="1"/>
        <end position="30"/>
    </location>
</feature>
<dbReference type="CDD" id="cd06089">
    <property type="entry name" value="KOW_RPL26"/>
    <property type="match status" value="1"/>
</dbReference>
<proteinExistence type="inferred from homology"/>
<dbReference type="InterPro" id="IPR005756">
    <property type="entry name" value="Ribosomal_uL24_euk/arc"/>
</dbReference>
<evidence type="ECO:0000256" key="5">
    <source>
        <dbReference type="SAM" id="MobiDB-lite"/>
    </source>
</evidence>
<comment type="function">
    <text evidence="4">One of two assembly initiator proteins, it binds directly to the 5'-end of the 23S rRNA, where it nucleates assembly of the 50S subunit.</text>
</comment>
<dbReference type="EMBL" id="CP002590">
    <property type="protein sequence ID" value="AEA12111.1"/>
    <property type="molecule type" value="Genomic_DNA"/>
</dbReference>
<dbReference type="Pfam" id="PF00467">
    <property type="entry name" value="KOW"/>
    <property type="match status" value="1"/>
</dbReference>
<feature type="domain" description="KOW" evidence="6">
    <location>
        <begin position="64"/>
        <end position="91"/>
    </location>
</feature>
<evidence type="ECO:0000256" key="3">
    <source>
        <dbReference type="ARBA" id="ARBA00023274"/>
    </source>
</evidence>
<dbReference type="GO" id="GO:0003735">
    <property type="term" value="F:structural constituent of ribosome"/>
    <property type="evidence" value="ECO:0007669"/>
    <property type="project" value="UniProtKB-UniRule"/>
</dbReference>
<dbReference type="FunFam" id="2.30.30.30:FF:000009">
    <property type="entry name" value="60S ribosomal protein L26"/>
    <property type="match status" value="1"/>
</dbReference>
<dbReference type="Pfam" id="PF16906">
    <property type="entry name" value="Ribosomal_L26"/>
    <property type="match status" value="1"/>
</dbReference>
<accession>F2L455</accession>
<dbReference type="PANTHER" id="PTHR11143">
    <property type="entry name" value="60S RIBOSOMAL PROTEIN L26 FAMILY MEMBER"/>
    <property type="match status" value="1"/>
</dbReference>
<organism evidence="7 8">
    <name type="scientific">Thermoproteus uzoniensis (strain 768-20)</name>
    <dbReference type="NCBI Taxonomy" id="999630"/>
    <lineage>
        <taxon>Archaea</taxon>
        <taxon>Thermoproteota</taxon>
        <taxon>Thermoprotei</taxon>
        <taxon>Thermoproteales</taxon>
        <taxon>Thermoproteaceae</taxon>
        <taxon>Thermoproteus</taxon>
    </lineage>
</organism>
<dbReference type="InterPro" id="IPR005824">
    <property type="entry name" value="KOW"/>
</dbReference>
<protein>
    <recommendedName>
        <fullName evidence="4">Large ribosomal subunit protein uL24</fullName>
    </recommendedName>
</protein>
<keyword evidence="8" id="KW-1185">Reference proteome</keyword>
<name>F2L455_THEU7</name>
<dbReference type="eggNOG" id="arCOG04094">
    <property type="taxonomic scope" value="Archaea"/>
</dbReference>
<reference evidence="7 8" key="1">
    <citation type="journal article" date="2011" name="J. Bacteriol.">
        <title>Complete genome sequence of the thermoacidophilic crenarchaeon Thermoproteus uzoniensis 768-20.</title>
        <authorList>
            <person name="Mardanov A.V."/>
            <person name="Gumerov V.M."/>
            <person name="Beletsky A.V."/>
            <person name="Prokofeva M.I."/>
            <person name="Bonch-Osmolovskaya E.A."/>
            <person name="Ravin N.V."/>
            <person name="Skryabin K.G."/>
        </authorList>
    </citation>
    <scope>NUCLEOTIDE SEQUENCE [LARGE SCALE GENOMIC DNA]</scope>
    <source>
        <strain evidence="7 8">768-20</strain>
    </source>
</reference>
<evidence type="ECO:0000313" key="8">
    <source>
        <dbReference type="Proteomes" id="UP000008138"/>
    </source>
</evidence>
<reference key="2">
    <citation type="submission" date="2011-03" db="EMBL/GenBank/DDBJ databases">
        <title>Complete genome sequence of the thermoacidophilic crenarchaeon Thermoproteus uzoniensis 768-20.</title>
        <authorList>
            <person name="Mardanov A.V."/>
            <person name="Gumerov V.M."/>
            <person name="Beletsky A.V."/>
            <person name="Prokofeva M.I."/>
            <person name="Bonch-Osmolovskaya E.A."/>
            <person name="Ravin N.V."/>
            <person name="Skryabin K.G."/>
        </authorList>
    </citation>
    <scope>NUCLEOTIDE SEQUENCE</scope>
    <source>
        <strain>768-20</strain>
    </source>
</reference>
<dbReference type="SUPFAM" id="SSF50104">
    <property type="entry name" value="Translation proteins SH3-like domain"/>
    <property type="match status" value="1"/>
</dbReference>
<gene>
    <name evidence="4" type="primary">rpl24</name>
    <name evidence="7" type="ordered locus">TUZN_0618</name>
</gene>
<evidence type="ECO:0000313" key="7">
    <source>
        <dbReference type="EMBL" id="AEA12111.1"/>
    </source>
</evidence>
<dbReference type="SMART" id="SM00739">
    <property type="entry name" value="KOW"/>
    <property type="match status" value="1"/>
</dbReference>
<dbReference type="InterPro" id="IPR041988">
    <property type="entry name" value="Ribosomal_uL24_KOW"/>
</dbReference>
<dbReference type="Proteomes" id="UP000008138">
    <property type="component" value="Chromosome"/>
</dbReference>
<comment type="subunit">
    <text evidence="4">Part of the 50S ribosomal subunit.</text>
</comment>
<keyword evidence="2 4" id="KW-0689">Ribosomal protein</keyword>
<dbReference type="HOGENOM" id="CLU_093240_2_1_2"/>
<dbReference type="NCBIfam" id="TIGR01080">
    <property type="entry name" value="rplX_A_E"/>
    <property type="match status" value="1"/>
</dbReference>
<evidence type="ECO:0000256" key="4">
    <source>
        <dbReference type="HAMAP-Rule" id="MF_01326"/>
    </source>
</evidence>
<dbReference type="InterPro" id="IPR014722">
    <property type="entry name" value="Rib_uL2_dom2"/>
</dbReference>
<dbReference type="Gene3D" id="2.30.30.30">
    <property type="match status" value="1"/>
</dbReference>
<sequence>MARPSPISKYINSVDRSGPMPTASSQPRKQRKALAEAPLHLRRKLLTAKLAPDLRRKLGVARLPVRVGDTVVIMRGDFRGVSGKVVRVDLRRVRIYVENATRTNSRGETIYYPIHPSKVMITNIDTSDKRRQEVIERRKKPASQ</sequence>
<keyword evidence="4" id="KW-0694">RNA-binding</keyword>
<dbReference type="AlphaFoldDB" id="F2L455"/>
<evidence type="ECO:0000259" key="6">
    <source>
        <dbReference type="SMART" id="SM00739"/>
    </source>
</evidence>
<evidence type="ECO:0000256" key="1">
    <source>
        <dbReference type="ARBA" id="ARBA00010618"/>
    </source>
</evidence>
<comment type="function">
    <text evidence="4">Located at the polypeptide exit tunnel on the outside of the subunit.</text>
</comment>
<comment type="similarity">
    <text evidence="1 4">Belongs to the universal ribosomal protein uL24 family.</text>
</comment>
<dbReference type="GO" id="GO:0006412">
    <property type="term" value="P:translation"/>
    <property type="evidence" value="ECO:0007669"/>
    <property type="project" value="UniProtKB-UniRule"/>
</dbReference>
<keyword evidence="4" id="KW-0699">rRNA-binding</keyword>
<dbReference type="GO" id="GO:0015934">
    <property type="term" value="C:large ribosomal subunit"/>
    <property type="evidence" value="ECO:0007669"/>
    <property type="project" value="UniProtKB-UniRule"/>
</dbReference>
<dbReference type="STRING" id="999630.TUZN_0618"/>
<dbReference type="GO" id="GO:0019843">
    <property type="term" value="F:rRNA binding"/>
    <property type="evidence" value="ECO:0007669"/>
    <property type="project" value="UniProtKB-UniRule"/>
</dbReference>
<dbReference type="HAMAP" id="MF_01326_A">
    <property type="entry name" value="Ribosomal_uL24_A"/>
    <property type="match status" value="1"/>
</dbReference>
<keyword evidence="3 4" id="KW-0687">Ribonucleoprotein</keyword>